<dbReference type="InterPro" id="IPR002347">
    <property type="entry name" value="SDR_fam"/>
</dbReference>
<keyword evidence="2" id="KW-0963">Cytoplasm</keyword>
<evidence type="ECO:0000256" key="2">
    <source>
        <dbReference type="ARBA" id="ARBA00022490"/>
    </source>
</evidence>
<proteinExistence type="predicted"/>
<evidence type="ECO:0000256" key="3">
    <source>
        <dbReference type="ARBA" id="ARBA00022857"/>
    </source>
</evidence>
<dbReference type="WBParaSite" id="Pan_g3528.t1">
    <property type="protein sequence ID" value="Pan_g3528.t1"/>
    <property type="gene ID" value="Pan_g3528"/>
</dbReference>
<evidence type="ECO:0000256" key="4">
    <source>
        <dbReference type="ARBA" id="ARBA00023002"/>
    </source>
</evidence>
<dbReference type="SUPFAM" id="SSF51735">
    <property type="entry name" value="NAD(P)-binding Rossmann-fold domains"/>
    <property type="match status" value="1"/>
</dbReference>
<organism evidence="5 6">
    <name type="scientific">Panagrellus redivivus</name>
    <name type="common">Microworm</name>
    <dbReference type="NCBI Taxonomy" id="6233"/>
    <lineage>
        <taxon>Eukaryota</taxon>
        <taxon>Metazoa</taxon>
        <taxon>Ecdysozoa</taxon>
        <taxon>Nematoda</taxon>
        <taxon>Chromadorea</taxon>
        <taxon>Rhabditida</taxon>
        <taxon>Tylenchina</taxon>
        <taxon>Panagrolaimomorpha</taxon>
        <taxon>Panagrolaimoidea</taxon>
        <taxon>Panagrolaimidae</taxon>
        <taxon>Panagrellus</taxon>
    </lineage>
</organism>
<name>A0A7E4ZYG3_PANRE</name>
<dbReference type="Gene3D" id="3.40.50.720">
    <property type="entry name" value="NAD(P)-binding Rossmann-like Domain"/>
    <property type="match status" value="1"/>
</dbReference>
<keyword evidence="3" id="KW-0521">NADP</keyword>
<dbReference type="AlphaFoldDB" id="A0A7E4ZYG3"/>
<accession>A0A7E4ZYG3</accession>
<evidence type="ECO:0000313" key="6">
    <source>
        <dbReference type="WBParaSite" id="Pan_g3528.t1"/>
    </source>
</evidence>
<reference evidence="6" key="2">
    <citation type="submission" date="2020-10" db="UniProtKB">
        <authorList>
            <consortium name="WormBaseParasite"/>
        </authorList>
    </citation>
    <scope>IDENTIFICATION</scope>
</reference>
<dbReference type="PANTHER" id="PTHR44085:SF2">
    <property type="entry name" value="SEPIAPTERIN REDUCTASE"/>
    <property type="match status" value="1"/>
</dbReference>
<dbReference type="PRINTS" id="PR00081">
    <property type="entry name" value="GDHRDH"/>
</dbReference>
<keyword evidence="5" id="KW-1185">Reference proteome</keyword>
<dbReference type="InterPro" id="IPR036291">
    <property type="entry name" value="NAD(P)-bd_dom_sf"/>
</dbReference>
<dbReference type="PANTHER" id="PTHR44085">
    <property type="entry name" value="SEPIAPTERIN REDUCTASE"/>
    <property type="match status" value="1"/>
</dbReference>
<reference evidence="5" key="1">
    <citation type="journal article" date="2013" name="Genetics">
        <title>The draft genome and transcriptome of Panagrellus redivivus are shaped by the harsh demands of a free-living lifestyle.</title>
        <authorList>
            <person name="Srinivasan J."/>
            <person name="Dillman A.R."/>
            <person name="Macchietto M.G."/>
            <person name="Heikkinen L."/>
            <person name="Lakso M."/>
            <person name="Fracchia K.M."/>
            <person name="Antoshechkin I."/>
            <person name="Mortazavi A."/>
            <person name="Wong G."/>
            <person name="Sternberg P.W."/>
        </authorList>
    </citation>
    <scope>NUCLEOTIDE SEQUENCE [LARGE SCALE GENOMIC DNA]</scope>
    <source>
        <strain evidence="5">MT8872</strain>
    </source>
</reference>
<dbReference type="GO" id="GO:0006729">
    <property type="term" value="P:tetrahydrobiopterin biosynthetic process"/>
    <property type="evidence" value="ECO:0007669"/>
    <property type="project" value="TreeGrafter"/>
</dbReference>
<dbReference type="GO" id="GO:0004757">
    <property type="term" value="F:sepiapterin reductase (NADP+) activity"/>
    <property type="evidence" value="ECO:0007669"/>
    <property type="project" value="TreeGrafter"/>
</dbReference>
<keyword evidence="4" id="KW-0560">Oxidoreductase</keyword>
<dbReference type="GO" id="GO:0005737">
    <property type="term" value="C:cytoplasm"/>
    <property type="evidence" value="ECO:0007669"/>
    <property type="project" value="UniProtKB-SubCell"/>
</dbReference>
<evidence type="ECO:0000256" key="1">
    <source>
        <dbReference type="ARBA" id="ARBA00004496"/>
    </source>
</evidence>
<dbReference type="InterPro" id="IPR051721">
    <property type="entry name" value="Biopterin_syn/organic_redct"/>
</dbReference>
<sequence length="268" mass="29142">MTVITGKRIFAVITGASRGIGRQIAISLASDVAGDSAFLLLARNVELLESVKKQIQDVNPNVHVAVAKADFAEQESIKGLEELVNSVTNGLTIETRLIFHNAGTIGAVDKPCIEISDPTDWHNYLQSNVVAAVTLNNALYKLFVATSSAPIFVINITSIASVKAIPSFTQYAVGKAAREAYFRNFALEVGSAVRVLSYSPGPVQTDMVEEIGRNSYDAEMRQHFSSPQTVNTPTHRRRLTPEETVSKLIGVIDKNDFENGGRIDFFDA</sequence>
<dbReference type="Pfam" id="PF00106">
    <property type="entry name" value="adh_short"/>
    <property type="match status" value="1"/>
</dbReference>
<comment type="subcellular location">
    <subcellularLocation>
        <location evidence="1">Cytoplasm</location>
    </subcellularLocation>
</comment>
<protein>
    <submittedName>
        <fullName evidence="6">Sepiapterin reductase</fullName>
    </submittedName>
</protein>
<dbReference type="Proteomes" id="UP000492821">
    <property type="component" value="Unassembled WGS sequence"/>
</dbReference>
<evidence type="ECO:0000313" key="5">
    <source>
        <dbReference type="Proteomes" id="UP000492821"/>
    </source>
</evidence>